<dbReference type="FunFam" id="2.30.29.30:FF:000014">
    <property type="entry name" value="Homer homolog 1 (Drosophila)"/>
    <property type="match status" value="1"/>
</dbReference>
<dbReference type="GO" id="GO:0005737">
    <property type="term" value="C:cytoplasm"/>
    <property type="evidence" value="ECO:0007669"/>
    <property type="project" value="UniProtKB-SubCell"/>
</dbReference>
<dbReference type="GO" id="GO:0035256">
    <property type="term" value="F:G protein-coupled glutamate receptor binding"/>
    <property type="evidence" value="ECO:0007669"/>
    <property type="project" value="InterPro"/>
</dbReference>
<evidence type="ECO:0000313" key="11">
    <source>
        <dbReference type="Proteomes" id="UP000192578"/>
    </source>
</evidence>
<evidence type="ECO:0000256" key="2">
    <source>
        <dbReference type="ARBA" id="ARBA00022490"/>
    </source>
</evidence>
<dbReference type="InterPro" id="IPR011993">
    <property type="entry name" value="PH-like_dom_sf"/>
</dbReference>
<comment type="similarity">
    <text evidence="5">Belongs to the Homer family.</text>
</comment>
<dbReference type="InterPro" id="IPR045027">
    <property type="entry name" value="Homer"/>
</dbReference>
<dbReference type="Gene3D" id="2.30.29.30">
    <property type="entry name" value="Pleckstrin-homology domain (PH domain)/Phosphotyrosine-binding domain (PTB)"/>
    <property type="match status" value="1"/>
</dbReference>
<name>A0A1W0XEF5_HYPEX</name>
<keyword evidence="2" id="KW-0963">Cytoplasm</keyword>
<dbReference type="CDD" id="cd01206">
    <property type="entry name" value="EVH1_Homer_Vesl"/>
    <property type="match status" value="1"/>
</dbReference>
<evidence type="ECO:0000256" key="1">
    <source>
        <dbReference type="ARBA" id="ARBA00004496"/>
    </source>
</evidence>
<sequence>MTLASDAMMGEQPLLSVKAHVYHIDPKSKKSWIPATSQAVPVSFFYDSTRTLYRIISVEGTKAVINSIVTPSMVVTKTSQKFLQWSDSRANMVYGLGFSREEDLCCFLDKFREVKDLSQKQQHDEDEQQSVVSTSSLSVTLPPVTQAAHSHNNGAAVLVHQTSSQIRSTSPASSASSSSSPRPLVTPSSIGAGYVHPQTPSPAPGGSPSNAGLNESQLRVENERLRDAFAKSSSNADKWKIQLKSLEEEKQRLLKALEESHANLRRWENEVSIYRTRVAELENRKHGSGESVDDLSNAAALRGEVERLKSLVESLEKRNQTKDADITNLNIRLEELRTKESSISHSNLEKLQTMESDNRALKLCINDLQEKLSRQVGLNENFRSELRQLKIHMSKQVVDGKKMEEKLAELIGNNPSG</sequence>
<dbReference type="OrthoDB" id="9983798at2759"/>
<accession>A0A1W0XEF5</accession>
<keyword evidence="3" id="KW-0770">Synapse</keyword>
<dbReference type="Pfam" id="PF00568">
    <property type="entry name" value="WH1"/>
    <property type="match status" value="1"/>
</dbReference>
<proteinExistence type="inferred from homology"/>
<dbReference type="AlphaFoldDB" id="A0A1W0XEF5"/>
<dbReference type="SUPFAM" id="SSF50729">
    <property type="entry name" value="PH domain-like"/>
    <property type="match status" value="1"/>
</dbReference>
<feature type="compositionally biased region" description="Low complexity" evidence="8">
    <location>
        <begin position="163"/>
        <end position="189"/>
    </location>
</feature>
<dbReference type="Proteomes" id="UP000192578">
    <property type="component" value="Unassembled WGS sequence"/>
</dbReference>
<evidence type="ECO:0000256" key="6">
    <source>
        <dbReference type="ARBA" id="ARBA00034105"/>
    </source>
</evidence>
<evidence type="ECO:0000259" key="9">
    <source>
        <dbReference type="PROSITE" id="PS50229"/>
    </source>
</evidence>
<evidence type="ECO:0000313" key="10">
    <source>
        <dbReference type="EMBL" id="OQV25854.1"/>
    </source>
</evidence>
<evidence type="ECO:0000256" key="4">
    <source>
        <dbReference type="ARBA" id="ARBA00023054"/>
    </source>
</evidence>
<gene>
    <name evidence="10" type="ORF">BV898_00004</name>
</gene>
<keyword evidence="11" id="KW-1185">Reference proteome</keyword>
<comment type="caution">
    <text evidence="10">The sequence shown here is derived from an EMBL/GenBank/DDBJ whole genome shotgun (WGS) entry which is preliminary data.</text>
</comment>
<evidence type="ECO:0000256" key="3">
    <source>
        <dbReference type="ARBA" id="ARBA00023018"/>
    </source>
</evidence>
<feature type="region of interest" description="Disordered" evidence="8">
    <location>
        <begin position="160"/>
        <end position="213"/>
    </location>
</feature>
<organism evidence="10 11">
    <name type="scientific">Hypsibius exemplaris</name>
    <name type="common">Freshwater tardigrade</name>
    <dbReference type="NCBI Taxonomy" id="2072580"/>
    <lineage>
        <taxon>Eukaryota</taxon>
        <taxon>Metazoa</taxon>
        <taxon>Ecdysozoa</taxon>
        <taxon>Tardigrada</taxon>
        <taxon>Eutardigrada</taxon>
        <taxon>Parachela</taxon>
        <taxon>Hypsibioidea</taxon>
        <taxon>Hypsibiidae</taxon>
        <taxon>Hypsibius</taxon>
    </lineage>
</organism>
<reference evidence="11" key="1">
    <citation type="submission" date="2017-01" db="EMBL/GenBank/DDBJ databases">
        <title>Comparative genomics of anhydrobiosis in the tardigrade Hypsibius dujardini.</title>
        <authorList>
            <person name="Yoshida Y."/>
            <person name="Koutsovoulos G."/>
            <person name="Laetsch D."/>
            <person name="Stevens L."/>
            <person name="Kumar S."/>
            <person name="Horikawa D."/>
            <person name="Ishino K."/>
            <person name="Komine S."/>
            <person name="Tomita M."/>
            <person name="Blaxter M."/>
            <person name="Arakawa K."/>
        </authorList>
    </citation>
    <scope>NUCLEOTIDE SEQUENCE [LARGE SCALE GENOMIC DNA]</scope>
    <source>
        <strain evidence="11">Z151</strain>
    </source>
</reference>
<feature type="domain" description="WH1" evidence="9">
    <location>
        <begin position="6"/>
        <end position="118"/>
    </location>
</feature>
<evidence type="ECO:0000256" key="8">
    <source>
        <dbReference type="SAM" id="MobiDB-lite"/>
    </source>
</evidence>
<dbReference type="GO" id="GO:0014069">
    <property type="term" value="C:postsynaptic density"/>
    <property type="evidence" value="ECO:0007669"/>
    <property type="project" value="UniProtKB-SubCell"/>
</dbReference>
<feature type="coiled-coil region" evidence="7">
    <location>
        <begin position="229"/>
        <end position="371"/>
    </location>
</feature>
<keyword evidence="4 7" id="KW-0175">Coiled coil</keyword>
<dbReference type="SMART" id="SM00461">
    <property type="entry name" value="WH1"/>
    <property type="match status" value="1"/>
</dbReference>
<dbReference type="GO" id="GO:0007216">
    <property type="term" value="P:G protein-coupled glutamate receptor signaling pathway"/>
    <property type="evidence" value="ECO:0007669"/>
    <property type="project" value="InterPro"/>
</dbReference>
<dbReference type="PANTHER" id="PTHR10918">
    <property type="entry name" value="HOMER"/>
    <property type="match status" value="1"/>
</dbReference>
<comment type="subcellular location">
    <subcellularLocation>
        <location evidence="1">Cytoplasm</location>
    </subcellularLocation>
    <subcellularLocation>
        <location evidence="6">Postsynaptic density</location>
    </subcellularLocation>
</comment>
<dbReference type="EMBL" id="MTYJ01000001">
    <property type="protein sequence ID" value="OQV25854.1"/>
    <property type="molecule type" value="Genomic_DNA"/>
</dbReference>
<protein>
    <submittedName>
        <fullName evidence="10">Homer protein-like protein 1</fullName>
    </submittedName>
</protein>
<evidence type="ECO:0000256" key="5">
    <source>
        <dbReference type="ARBA" id="ARBA00023606"/>
    </source>
</evidence>
<dbReference type="PROSITE" id="PS50229">
    <property type="entry name" value="WH1"/>
    <property type="match status" value="1"/>
</dbReference>
<dbReference type="InterPro" id="IPR044100">
    <property type="entry name" value="Homer_EVH1"/>
</dbReference>
<dbReference type="InterPro" id="IPR000697">
    <property type="entry name" value="WH1/EVH1_dom"/>
</dbReference>
<evidence type="ECO:0000256" key="7">
    <source>
        <dbReference type="SAM" id="Coils"/>
    </source>
</evidence>